<gene>
    <name evidence="1" type="ORF">CDL15_Pgr009302</name>
</gene>
<accession>A0A218XFQ3</accession>
<evidence type="ECO:0000313" key="1">
    <source>
        <dbReference type="EMBL" id="OWM84055.1"/>
    </source>
</evidence>
<reference evidence="2" key="1">
    <citation type="journal article" date="2017" name="Plant J.">
        <title>The pomegranate (Punica granatum L.) genome and the genomics of punicalagin biosynthesis.</title>
        <authorList>
            <person name="Qin G."/>
            <person name="Xu C."/>
            <person name="Ming R."/>
            <person name="Tang H."/>
            <person name="Guyot R."/>
            <person name="Kramer E.M."/>
            <person name="Hu Y."/>
            <person name="Yi X."/>
            <person name="Qi Y."/>
            <person name="Xu X."/>
            <person name="Gao Z."/>
            <person name="Pan H."/>
            <person name="Jian J."/>
            <person name="Tian Y."/>
            <person name="Yue Z."/>
            <person name="Xu Y."/>
        </authorList>
    </citation>
    <scope>NUCLEOTIDE SEQUENCE [LARGE SCALE GENOMIC DNA]</scope>
    <source>
        <strain evidence="2">cv. Dabenzi</strain>
    </source>
</reference>
<dbReference type="PANTHER" id="PTHR47459:SF1">
    <property type="entry name" value="KINESIN LIGHT CHAIN-RELATED"/>
    <property type="match status" value="1"/>
</dbReference>
<protein>
    <submittedName>
        <fullName evidence="1">Uncharacterized protein</fullName>
    </submittedName>
</protein>
<proteinExistence type="predicted"/>
<organism evidence="1 2">
    <name type="scientific">Punica granatum</name>
    <name type="common">Pomegranate</name>
    <dbReference type="NCBI Taxonomy" id="22663"/>
    <lineage>
        <taxon>Eukaryota</taxon>
        <taxon>Viridiplantae</taxon>
        <taxon>Streptophyta</taxon>
        <taxon>Embryophyta</taxon>
        <taxon>Tracheophyta</taxon>
        <taxon>Spermatophyta</taxon>
        <taxon>Magnoliopsida</taxon>
        <taxon>eudicotyledons</taxon>
        <taxon>Gunneridae</taxon>
        <taxon>Pentapetalae</taxon>
        <taxon>rosids</taxon>
        <taxon>malvids</taxon>
        <taxon>Myrtales</taxon>
        <taxon>Lythraceae</taxon>
        <taxon>Punica</taxon>
    </lineage>
</organism>
<sequence length="126" mass="14062">MVEISSSSSGRLMLSLPQLRANALLLSLRLDPARRAGTTAISVSTQEEGSVGVEDVRPIRHAALLELANVKTAMGRREEAVGNLRKCLEIKEMMFEEGGVELGKLNRDEQWREREGWGKIEKVQKF</sequence>
<dbReference type="PANTHER" id="PTHR47459">
    <property type="entry name" value="KINESIN LIGHT CHAIN-RELATED"/>
    <property type="match status" value="1"/>
</dbReference>
<evidence type="ECO:0000313" key="2">
    <source>
        <dbReference type="Proteomes" id="UP000197138"/>
    </source>
</evidence>
<comment type="caution">
    <text evidence="1">The sequence shown here is derived from an EMBL/GenBank/DDBJ whole genome shotgun (WGS) entry which is preliminary data.</text>
</comment>
<dbReference type="AlphaFoldDB" id="A0A218XFQ3"/>
<name>A0A218XFQ3_PUNGR</name>
<dbReference type="EMBL" id="MTKT01001802">
    <property type="protein sequence ID" value="OWM84055.1"/>
    <property type="molecule type" value="Genomic_DNA"/>
</dbReference>
<dbReference type="Proteomes" id="UP000197138">
    <property type="component" value="Unassembled WGS sequence"/>
</dbReference>